<comment type="caution">
    <text evidence="1">The sequence shown here is derived from an EMBL/GenBank/DDBJ whole genome shotgun (WGS) entry which is preliminary data.</text>
</comment>
<organism evidence="1 2">
    <name type="scientific">Thermosporothrix hazakensis</name>
    <dbReference type="NCBI Taxonomy" id="644383"/>
    <lineage>
        <taxon>Bacteria</taxon>
        <taxon>Bacillati</taxon>
        <taxon>Chloroflexota</taxon>
        <taxon>Ktedonobacteria</taxon>
        <taxon>Ktedonobacterales</taxon>
        <taxon>Thermosporotrichaceae</taxon>
        <taxon>Thermosporothrix</taxon>
    </lineage>
</organism>
<evidence type="ECO:0000313" key="1">
    <source>
        <dbReference type="EMBL" id="PZW26699.1"/>
    </source>
</evidence>
<sequence length="85" mass="9419">MVGRKEEKIMLEAQKQRSEVARLLSQISAEYEAAQRGLSGLSYGTSQHEFITTRMENMGQLHSQLQALVGDAAIAMIADRLANCH</sequence>
<dbReference type="Proteomes" id="UP000248806">
    <property type="component" value="Unassembled WGS sequence"/>
</dbReference>
<protein>
    <submittedName>
        <fullName evidence="1">Uncharacterized protein</fullName>
    </submittedName>
</protein>
<keyword evidence="2" id="KW-1185">Reference proteome</keyword>
<dbReference type="EMBL" id="QKUF01000014">
    <property type="protein sequence ID" value="PZW26699.1"/>
    <property type="molecule type" value="Genomic_DNA"/>
</dbReference>
<proteinExistence type="predicted"/>
<name>A0A326U3M2_THEHA</name>
<accession>A0A326U3M2</accession>
<dbReference type="AlphaFoldDB" id="A0A326U3M2"/>
<reference evidence="1 2" key="1">
    <citation type="submission" date="2018-06" db="EMBL/GenBank/DDBJ databases">
        <title>Genomic Encyclopedia of Archaeal and Bacterial Type Strains, Phase II (KMG-II): from individual species to whole genera.</title>
        <authorList>
            <person name="Goeker M."/>
        </authorList>
    </citation>
    <scope>NUCLEOTIDE SEQUENCE [LARGE SCALE GENOMIC DNA]</scope>
    <source>
        <strain evidence="1 2">ATCC BAA-1881</strain>
    </source>
</reference>
<gene>
    <name evidence="1" type="ORF">EI42_03851</name>
</gene>
<evidence type="ECO:0000313" key="2">
    <source>
        <dbReference type="Proteomes" id="UP000248806"/>
    </source>
</evidence>